<evidence type="ECO:0000256" key="1">
    <source>
        <dbReference type="SAM" id="MobiDB-lite"/>
    </source>
</evidence>
<evidence type="ECO:0000313" key="3">
    <source>
        <dbReference type="Proteomes" id="UP001054837"/>
    </source>
</evidence>
<comment type="caution">
    <text evidence="2">The sequence shown here is derived from an EMBL/GenBank/DDBJ whole genome shotgun (WGS) entry which is preliminary data.</text>
</comment>
<gene>
    <name evidence="2" type="ORF">CDAR_397881</name>
</gene>
<dbReference type="Proteomes" id="UP001054837">
    <property type="component" value="Unassembled WGS sequence"/>
</dbReference>
<protein>
    <submittedName>
        <fullName evidence="2">Uncharacterized protein</fullName>
    </submittedName>
</protein>
<reference evidence="2 3" key="1">
    <citation type="submission" date="2021-06" db="EMBL/GenBank/DDBJ databases">
        <title>Caerostris darwini draft genome.</title>
        <authorList>
            <person name="Kono N."/>
            <person name="Arakawa K."/>
        </authorList>
    </citation>
    <scope>NUCLEOTIDE SEQUENCE [LARGE SCALE GENOMIC DNA]</scope>
</reference>
<accession>A0AAV4MQG8</accession>
<dbReference type="AlphaFoldDB" id="A0AAV4MQG8"/>
<keyword evidence="3" id="KW-1185">Reference proteome</keyword>
<dbReference type="EMBL" id="BPLQ01000641">
    <property type="protein sequence ID" value="GIX73706.1"/>
    <property type="molecule type" value="Genomic_DNA"/>
</dbReference>
<proteinExistence type="predicted"/>
<evidence type="ECO:0000313" key="2">
    <source>
        <dbReference type="EMBL" id="GIX73706.1"/>
    </source>
</evidence>
<sequence length="103" mass="11585">MFDALQFPEQPLETMANIMGDAEAGVNGRNRKKTIWNSDKKNGVMRRLKLRCGDCISPMTTMNEGFFPGRVGTQVKGRFPLNPKEFSNIRVPDASSSHENRLV</sequence>
<name>A0AAV4MQG8_9ARAC</name>
<organism evidence="2 3">
    <name type="scientific">Caerostris darwini</name>
    <dbReference type="NCBI Taxonomy" id="1538125"/>
    <lineage>
        <taxon>Eukaryota</taxon>
        <taxon>Metazoa</taxon>
        <taxon>Ecdysozoa</taxon>
        <taxon>Arthropoda</taxon>
        <taxon>Chelicerata</taxon>
        <taxon>Arachnida</taxon>
        <taxon>Araneae</taxon>
        <taxon>Araneomorphae</taxon>
        <taxon>Entelegynae</taxon>
        <taxon>Araneoidea</taxon>
        <taxon>Araneidae</taxon>
        <taxon>Caerostris</taxon>
    </lineage>
</organism>
<feature type="region of interest" description="Disordered" evidence="1">
    <location>
        <begin position="83"/>
        <end position="103"/>
    </location>
</feature>